<evidence type="ECO:0000313" key="1">
    <source>
        <dbReference type="EMBL" id="TCS91650.1"/>
    </source>
</evidence>
<gene>
    <name evidence="1" type="ORF">EDD65_101153</name>
</gene>
<name>A0A4V2UUN2_9FIRM</name>
<dbReference type="EMBL" id="SMAE01000001">
    <property type="protein sequence ID" value="TCS91650.1"/>
    <property type="molecule type" value="Genomic_DNA"/>
</dbReference>
<reference evidence="1 2" key="1">
    <citation type="submission" date="2019-03" db="EMBL/GenBank/DDBJ databases">
        <title>Genomic Encyclopedia of Type Strains, Phase IV (KMG-IV): sequencing the most valuable type-strain genomes for metagenomic binning, comparative biology and taxonomic classification.</title>
        <authorList>
            <person name="Goeker M."/>
        </authorList>
    </citation>
    <scope>NUCLEOTIDE SEQUENCE [LARGE SCALE GENOMIC DNA]</scope>
    <source>
        <strain evidence="1 2">DSM 26752</strain>
    </source>
</reference>
<dbReference type="RefSeq" id="WP_132025434.1">
    <property type="nucleotide sequence ID" value="NZ_CP068564.1"/>
</dbReference>
<comment type="caution">
    <text evidence="1">The sequence shown here is derived from an EMBL/GenBank/DDBJ whole genome shotgun (WGS) entry which is preliminary data.</text>
</comment>
<protein>
    <submittedName>
        <fullName evidence="1">Uncharacterized protein</fullName>
    </submittedName>
</protein>
<proteinExistence type="predicted"/>
<dbReference type="AlphaFoldDB" id="A0A4V2UUN2"/>
<organism evidence="1 2">
    <name type="scientific">Keratinibaculum paraultunense</name>
    <dbReference type="NCBI Taxonomy" id="1278232"/>
    <lineage>
        <taxon>Bacteria</taxon>
        <taxon>Bacillati</taxon>
        <taxon>Bacillota</taxon>
        <taxon>Tissierellia</taxon>
        <taxon>Tissierellales</taxon>
        <taxon>Tepidimicrobiaceae</taxon>
        <taxon>Keratinibaculum</taxon>
    </lineage>
</organism>
<accession>A0A4V2UUN2</accession>
<dbReference type="OrthoDB" id="2381664at2"/>
<dbReference type="Proteomes" id="UP000294567">
    <property type="component" value="Unassembled WGS sequence"/>
</dbReference>
<keyword evidence="2" id="KW-1185">Reference proteome</keyword>
<evidence type="ECO:0000313" key="2">
    <source>
        <dbReference type="Proteomes" id="UP000294567"/>
    </source>
</evidence>
<sequence length="160" mass="17611">MFRNKFKRVTVFMVLIFLMLGSIVVFSEPGSEKDPLVSLSYLEKRINQLKEYIDEKLSNIDGSNGSPSDFEVVEILAGQSIIGKEGTEIILRGGTGNGPGKAKIIALGKDGLSDLTVGKDLKKDEEVPLNHLLIVPRDDGRGVYALNDSVFLVKGRYEIR</sequence>